<keyword evidence="2" id="KW-1185">Reference proteome</keyword>
<dbReference type="Proteomes" id="UP001244341">
    <property type="component" value="Chromosome 8b"/>
</dbReference>
<gene>
    <name evidence="1" type="ORF">OEZ85_014179</name>
</gene>
<organism evidence="1 2">
    <name type="scientific">Tetradesmus obliquus</name>
    <name type="common">Green alga</name>
    <name type="synonym">Acutodesmus obliquus</name>
    <dbReference type="NCBI Taxonomy" id="3088"/>
    <lineage>
        <taxon>Eukaryota</taxon>
        <taxon>Viridiplantae</taxon>
        <taxon>Chlorophyta</taxon>
        <taxon>core chlorophytes</taxon>
        <taxon>Chlorophyceae</taxon>
        <taxon>CS clade</taxon>
        <taxon>Sphaeropleales</taxon>
        <taxon>Scenedesmaceae</taxon>
        <taxon>Tetradesmus</taxon>
    </lineage>
</organism>
<reference evidence="1 2" key="1">
    <citation type="submission" date="2023-05" db="EMBL/GenBank/DDBJ databases">
        <title>A 100% complete, gapless, phased diploid assembly of the Scenedesmus obliquus UTEX 3031 genome.</title>
        <authorList>
            <person name="Biondi T.C."/>
            <person name="Hanschen E.R."/>
            <person name="Kwon T."/>
            <person name="Eng W."/>
            <person name="Kruse C.P.S."/>
            <person name="Koehler S.I."/>
            <person name="Kunde Y."/>
            <person name="Gleasner C.D."/>
            <person name="You Mak K.T."/>
            <person name="Polle J."/>
            <person name="Hovde B.T."/>
            <person name="Starkenburg S.R."/>
        </authorList>
    </citation>
    <scope>NUCLEOTIDE SEQUENCE [LARGE SCALE GENOMIC DNA]</scope>
    <source>
        <strain evidence="1 2">DOE0152z</strain>
    </source>
</reference>
<sequence length="69" mass="7525">MLTAARSTTAGVFFVAYLKLGLAIRFRLGNLSSTGYDTAASVQQAWTSRPRFLGAGRGLSFVLPFDLYF</sequence>
<evidence type="ECO:0000313" key="1">
    <source>
        <dbReference type="EMBL" id="WIA17314.1"/>
    </source>
</evidence>
<dbReference type="EMBL" id="CP126215">
    <property type="protein sequence ID" value="WIA17314.1"/>
    <property type="molecule type" value="Genomic_DNA"/>
</dbReference>
<accession>A0ABY8U877</accession>
<name>A0ABY8U877_TETOB</name>
<protein>
    <recommendedName>
        <fullName evidence="3">Secreted protein</fullName>
    </recommendedName>
</protein>
<evidence type="ECO:0000313" key="2">
    <source>
        <dbReference type="Proteomes" id="UP001244341"/>
    </source>
</evidence>
<evidence type="ECO:0008006" key="3">
    <source>
        <dbReference type="Google" id="ProtNLM"/>
    </source>
</evidence>
<proteinExistence type="predicted"/>